<dbReference type="SUPFAM" id="SSF51735">
    <property type="entry name" value="NAD(P)-binding Rossmann-fold domains"/>
    <property type="match status" value="1"/>
</dbReference>
<dbReference type="EMBL" id="FJOG01000047">
    <property type="protein sequence ID" value="CZR67742.1"/>
    <property type="molecule type" value="Genomic_DNA"/>
</dbReference>
<sequence>MSTAPNVILTTGSNRGIGFSIVQALGLRYPQNIYILACRSTSAGSEAIKELQKLGITAKLDVVELDIVNDPTIILAAKSVEEKYGRLDVLINNAAIGMRPKSDSLPDIRENFNTTFNANITSIMTTTTTFLPLLRKSQDPRIINVSSARGSITRSANGLLPTTAVVSYSVSKSALNSLTVELQRAEDSREDGGRVEFWVASPGHCKTAFNGYRGTKDPLDGAEVVVQLATAERGKWKKGGFWEFEEGGMREVPW</sequence>
<dbReference type="Pfam" id="PF00106">
    <property type="entry name" value="adh_short"/>
    <property type="match status" value="1"/>
</dbReference>
<dbReference type="InterPro" id="IPR036291">
    <property type="entry name" value="NAD(P)-bd_dom_sf"/>
</dbReference>
<dbReference type="PRINTS" id="PR00081">
    <property type="entry name" value="GDHRDH"/>
</dbReference>
<dbReference type="InterPro" id="IPR020904">
    <property type="entry name" value="Sc_DH/Rdtase_CS"/>
</dbReference>
<evidence type="ECO:0000256" key="3">
    <source>
        <dbReference type="ARBA" id="ARBA00023002"/>
    </source>
</evidence>
<protein>
    <submittedName>
        <fullName evidence="5">Related to short chain dehydrogenase/reductase family protein</fullName>
    </submittedName>
</protein>
<dbReference type="PROSITE" id="PS00061">
    <property type="entry name" value="ADH_SHORT"/>
    <property type="match status" value="1"/>
</dbReference>
<dbReference type="Gene3D" id="3.40.50.720">
    <property type="entry name" value="NAD(P)-binding Rossmann-like Domain"/>
    <property type="match status" value="1"/>
</dbReference>
<reference evidence="5 6" key="1">
    <citation type="submission" date="2016-03" db="EMBL/GenBank/DDBJ databases">
        <authorList>
            <person name="Ploux O."/>
        </authorList>
    </citation>
    <scope>NUCLEOTIDE SEQUENCE [LARGE SCALE GENOMIC DNA]</scope>
    <source>
        <strain evidence="5 6">UAMH 11012</strain>
    </source>
</reference>
<dbReference type="PANTHER" id="PTHR43963">
    <property type="entry name" value="CARBONYL REDUCTASE 1-RELATED"/>
    <property type="match status" value="1"/>
</dbReference>
<dbReference type="Proteomes" id="UP000184330">
    <property type="component" value="Unassembled WGS sequence"/>
</dbReference>
<dbReference type="GO" id="GO:0016491">
    <property type="term" value="F:oxidoreductase activity"/>
    <property type="evidence" value="ECO:0007669"/>
    <property type="project" value="UniProtKB-KW"/>
</dbReference>
<proteinExistence type="inferred from homology"/>
<name>A0A1L7XRR4_9HELO</name>
<organism evidence="5 6">
    <name type="scientific">Phialocephala subalpina</name>
    <dbReference type="NCBI Taxonomy" id="576137"/>
    <lineage>
        <taxon>Eukaryota</taxon>
        <taxon>Fungi</taxon>
        <taxon>Dikarya</taxon>
        <taxon>Ascomycota</taxon>
        <taxon>Pezizomycotina</taxon>
        <taxon>Leotiomycetes</taxon>
        <taxon>Helotiales</taxon>
        <taxon>Mollisiaceae</taxon>
        <taxon>Phialocephala</taxon>
        <taxon>Phialocephala fortinii species complex</taxon>
    </lineage>
</organism>
<dbReference type="PRINTS" id="PR00080">
    <property type="entry name" value="SDRFAMILY"/>
</dbReference>
<dbReference type="AlphaFoldDB" id="A0A1L7XRR4"/>
<dbReference type="InterPro" id="IPR002347">
    <property type="entry name" value="SDR_fam"/>
</dbReference>
<gene>
    <name evidence="5" type="ORF">PAC_17641</name>
</gene>
<keyword evidence="6" id="KW-1185">Reference proteome</keyword>
<accession>A0A1L7XRR4</accession>
<comment type="similarity">
    <text evidence="1 4">Belongs to the short-chain dehydrogenases/reductases (SDR) family.</text>
</comment>
<evidence type="ECO:0000313" key="6">
    <source>
        <dbReference type="Proteomes" id="UP000184330"/>
    </source>
</evidence>
<dbReference type="PANTHER" id="PTHR43963:SF6">
    <property type="entry name" value="CHAIN DEHYDROGENASE FAMILY PROTEIN, PUTATIVE (AFU_ORTHOLOGUE AFUA_3G15350)-RELATED"/>
    <property type="match status" value="1"/>
</dbReference>
<evidence type="ECO:0000313" key="5">
    <source>
        <dbReference type="EMBL" id="CZR67742.1"/>
    </source>
</evidence>
<evidence type="ECO:0000256" key="1">
    <source>
        <dbReference type="ARBA" id="ARBA00006484"/>
    </source>
</evidence>
<keyword evidence="3" id="KW-0560">Oxidoreductase</keyword>
<evidence type="ECO:0000256" key="4">
    <source>
        <dbReference type="RuleBase" id="RU000363"/>
    </source>
</evidence>
<keyword evidence="2" id="KW-0521">NADP</keyword>
<dbReference type="OrthoDB" id="1933717at2759"/>
<dbReference type="STRING" id="576137.A0A1L7XRR4"/>
<evidence type="ECO:0000256" key="2">
    <source>
        <dbReference type="ARBA" id="ARBA00022857"/>
    </source>
</evidence>